<keyword evidence="1" id="KW-0812">Transmembrane</keyword>
<accession>A0A8J2Z376</accession>
<keyword evidence="3" id="KW-1185">Reference proteome</keyword>
<evidence type="ECO:0000256" key="1">
    <source>
        <dbReference type="SAM" id="Phobius"/>
    </source>
</evidence>
<dbReference type="RefSeq" id="WP_117002063.1">
    <property type="nucleotide sequence ID" value="NZ_BMJS01000005.1"/>
</dbReference>
<keyword evidence="1" id="KW-0472">Membrane</keyword>
<comment type="caution">
    <text evidence="2">The sequence shown here is derived from an EMBL/GenBank/DDBJ whole genome shotgun (WGS) entry which is preliminary data.</text>
</comment>
<keyword evidence="1" id="KW-1133">Transmembrane helix</keyword>
<name>A0A8J2Z376_9GAMM</name>
<feature type="transmembrane region" description="Helical" evidence="1">
    <location>
        <begin position="149"/>
        <end position="173"/>
    </location>
</feature>
<dbReference type="EMBL" id="BMJS01000005">
    <property type="protein sequence ID" value="GGF92395.1"/>
    <property type="molecule type" value="Genomic_DNA"/>
</dbReference>
<evidence type="ECO:0000313" key="3">
    <source>
        <dbReference type="Proteomes" id="UP000636949"/>
    </source>
</evidence>
<reference evidence="2" key="1">
    <citation type="journal article" date="2014" name="Int. J. Syst. Evol. Microbiol.">
        <title>Complete genome sequence of Corynebacterium casei LMG S-19264T (=DSM 44701T), isolated from a smear-ripened cheese.</title>
        <authorList>
            <consortium name="US DOE Joint Genome Institute (JGI-PGF)"/>
            <person name="Walter F."/>
            <person name="Albersmeier A."/>
            <person name="Kalinowski J."/>
            <person name="Ruckert C."/>
        </authorList>
    </citation>
    <scope>NUCLEOTIDE SEQUENCE</scope>
    <source>
        <strain evidence="2">CGMCC 1.15758</strain>
    </source>
</reference>
<dbReference type="Proteomes" id="UP000636949">
    <property type="component" value="Unassembled WGS sequence"/>
</dbReference>
<feature type="transmembrane region" description="Helical" evidence="1">
    <location>
        <begin position="42"/>
        <end position="60"/>
    </location>
</feature>
<dbReference type="AlphaFoldDB" id="A0A8J2Z376"/>
<feature type="transmembrane region" description="Helical" evidence="1">
    <location>
        <begin position="111"/>
        <end position="137"/>
    </location>
</feature>
<dbReference type="OrthoDB" id="9873885at2"/>
<gene>
    <name evidence="2" type="ORF">GCM10010995_06970</name>
</gene>
<protein>
    <submittedName>
        <fullName evidence="2">Uncharacterized protein</fullName>
    </submittedName>
</protein>
<proteinExistence type="predicted"/>
<reference evidence="2" key="2">
    <citation type="submission" date="2020-09" db="EMBL/GenBank/DDBJ databases">
        <authorList>
            <person name="Sun Q."/>
            <person name="Zhou Y."/>
        </authorList>
    </citation>
    <scope>NUCLEOTIDE SEQUENCE</scope>
    <source>
        <strain evidence="2">CGMCC 1.15758</strain>
    </source>
</reference>
<organism evidence="2 3">
    <name type="scientific">Cysteiniphilum litorale</name>
    <dbReference type="NCBI Taxonomy" id="2056700"/>
    <lineage>
        <taxon>Bacteria</taxon>
        <taxon>Pseudomonadati</taxon>
        <taxon>Pseudomonadota</taxon>
        <taxon>Gammaproteobacteria</taxon>
        <taxon>Thiotrichales</taxon>
        <taxon>Fastidiosibacteraceae</taxon>
        <taxon>Cysteiniphilum</taxon>
    </lineage>
</organism>
<sequence>MSITDFMNLRNALLILSSVIGVFLLVSAVIKGYDASQGKSEYRFSQIMVMVFIGIMLIQLSNYMDMSSRTVFGTNAYTLQAADPWTIGSNVQSVLQQLNLGIDDTTQISKAFALIIQIIKLIGVVVFIRSMVLWYALACAKTKHTPGTIIGLMIAGVLLWNIGEVIALVSGWLGHPINI</sequence>
<evidence type="ECO:0000313" key="2">
    <source>
        <dbReference type="EMBL" id="GGF92395.1"/>
    </source>
</evidence>
<feature type="transmembrane region" description="Helical" evidence="1">
    <location>
        <begin position="12"/>
        <end position="30"/>
    </location>
</feature>